<dbReference type="RefSeq" id="WP_005170094.1">
    <property type="nucleotide sequence ID" value="NZ_CBDBYO010000021.1"/>
</dbReference>
<evidence type="ECO:0000256" key="5">
    <source>
        <dbReference type="ARBA" id="ARBA00022729"/>
    </source>
</evidence>
<dbReference type="EMBL" id="APRJ01000010">
    <property type="protein sequence ID" value="ENW87535.1"/>
    <property type="molecule type" value="Genomic_DNA"/>
</dbReference>
<dbReference type="PANTHER" id="PTHR35093">
    <property type="entry name" value="OUTER MEMBRANE PROTEIN NMB0088-RELATED"/>
    <property type="match status" value="1"/>
</dbReference>
<comment type="caution">
    <text evidence="8">The sequence shown here is derived from an EMBL/GenBank/DDBJ whole genome shotgun (WGS) entry which is preliminary data.</text>
</comment>
<keyword evidence="5" id="KW-0732">Signal</keyword>
<accession>N9M3A4</accession>
<comment type="similarity">
    <text evidence="2">Belongs to the OmpP1/FadL family.</text>
</comment>
<evidence type="ECO:0000313" key="9">
    <source>
        <dbReference type="Proteomes" id="UP000023774"/>
    </source>
</evidence>
<gene>
    <name evidence="8" type="ORF">F906_00775</name>
</gene>
<evidence type="ECO:0000256" key="2">
    <source>
        <dbReference type="ARBA" id="ARBA00008163"/>
    </source>
</evidence>
<dbReference type="Proteomes" id="UP000023774">
    <property type="component" value="Unassembled WGS sequence"/>
</dbReference>
<keyword evidence="3" id="KW-1134">Transmembrane beta strand</keyword>
<dbReference type="GO" id="GO:0009279">
    <property type="term" value="C:cell outer membrane"/>
    <property type="evidence" value="ECO:0007669"/>
    <property type="project" value="UniProtKB-SubCell"/>
</dbReference>
<dbReference type="AlphaFoldDB" id="N9M3A4"/>
<dbReference type="Gene3D" id="2.40.160.60">
    <property type="entry name" value="Outer membrane protein transport protein (OMPP1/FadL/TodX)"/>
    <property type="match status" value="1"/>
</dbReference>
<keyword evidence="7" id="KW-0998">Cell outer membrane</keyword>
<reference evidence="8 9" key="1">
    <citation type="submission" date="2013-02" db="EMBL/GenBank/DDBJ databases">
        <title>The Genome Sequence of Acinetobacter sp. NIPH 713.</title>
        <authorList>
            <consortium name="The Broad Institute Genome Sequencing Platform"/>
            <consortium name="The Broad Institute Genome Sequencing Center for Infectious Disease"/>
            <person name="Cerqueira G."/>
            <person name="Feldgarden M."/>
            <person name="Courvalin P."/>
            <person name="Perichon B."/>
            <person name="Grillot-Courvalin C."/>
            <person name="Clermont D."/>
            <person name="Rocha E."/>
            <person name="Yoon E.-J."/>
            <person name="Nemec A."/>
            <person name="Walker B."/>
            <person name="Young S.K."/>
            <person name="Zeng Q."/>
            <person name="Gargeya S."/>
            <person name="Fitzgerald M."/>
            <person name="Haas B."/>
            <person name="Abouelleil A."/>
            <person name="Alvarado L."/>
            <person name="Arachchi H.M."/>
            <person name="Berlin A.M."/>
            <person name="Chapman S.B."/>
            <person name="Dewar J."/>
            <person name="Goldberg J."/>
            <person name="Griggs A."/>
            <person name="Gujja S."/>
            <person name="Hansen M."/>
            <person name="Howarth C."/>
            <person name="Imamovic A."/>
            <person name="Larimer J."/>
            <person name="McCowan C."/>
            <person name="Murphy C."/>
            <person name="Neiman D."/>
            <person name="Pearson M."/>
            <person name="Priest M."/>
            <person name="Roberts A."/>
            <person name="Saif S."/>
            <person name="Shea T."/>
            <person name="Sisk P."/>
            <person name="Sykes S."/>
            <person name="Wortman J."/>
            <person name="Nusbaum C."/>
            <person name="Birren B."/>
        </authorList>
    </citation>
    <scope>NUCLEOTIDE SEQUENCE [LARGE SCALE GENOMIC DNA]</scope>
    <source>
        <strain evidence="8 9">NIPH 713</strain>
    </source>
</reference>
<dbReference type="HOGENOM" id="CLU_039022_1_0_6"/>
<protein>
    <recommendedName>
        <fullName evidence="10">Transport of long-chain fatty acid</fullName>
    </recommendedName>
</protein>
<sequence>MIDSKFALFCMGCAFSGSGYSAAFEQSNQSIQSFFEKNHYAEISLAWVRPDISGQVQHTEQLQQLGITDFSTGQLASTQFISNVALKLQLHPQLSWGLIYDQPYHVDVAYSYNPVFAGEALSVEAATIKFDSHNLTSLIGFQPDNHWNFYTGLSYQSLEGSLYLSGQTFYIFNGYRATFEQDPAWGWLAGFSYQLPEYFFRTALTYRSAIAHHHKTAESIVVGTNPSPYTQIQTPQSIHLDFQTGLPYQNAFYGTLRWLNWQNFVIQPPKFGTVIDYAALEFPELKSFRMIDYREDQWSAKIGLAHQWPSFGINSIELLWDSGTGNPASTLNPSDGYWGIGLAHLYKIQDTWDIATGFYYLKFQKPEVSTSESFTPQIAGLSAVSDNSAWIMGLKLGYHF</sequence>
<comment type="subcellular location">
    <subcellularLocation>
        <location evidence="1">Cell outer membrane</location>
        <topology evidence="1">Multi-pass membrane protein</topology>
    </subcellularLocation>
</comment>
<dbReference type="GeneID" id="97175773"/>
<evidence type="ECO:0000256" key="6">
    <source>
        <dbReference type="ARBA" id="ARBA00023136"/>
    </source>
</evidence>
<evidence type="ECO:0000256" key="1">
    <source>
        <dbReference type="ARBA" id="ARBA00004571"/>
    </source>
</evidence>
<keyword evidence="9" id="KW-1185">Reference proteome</keyword>
<dbReference type="GO" id="GO:0015483">
    <property type="term" value="F:long-chain fatty acid transporting porin activity"/>
    <property type="evidence" value="ECO:0007669"/>
    <property type="project" value="TreeGrafter"/>
</dbReference>
<evidence type="ECO:0000256" key="7">
    <source>
        <dbReference type="ARBA" id="ARBA00023237"/>
    </source>
</evidence>
<keyword evidence="6" id="KW-0472">Membrane</keyword>
<name>N9M3A4_9GAMM</name>
<proteinExistence type="inferred from homology"/>
<evidence type="ECO:0000256" key="4">
    <source>
        <dbReference type="ARBA" id="ARBA00022692"/>
    </source>
</evidence>
<organism evidence="8 9">
    <name type="scientific">Acinetobacter pseudolwoffii</name>
    <dbReference type="NCBI Taxonomy" id="2053287"/>
    <lineage>
        <taxon>Bacteria</taxon>
        <taxon>Pseudomonadati</taxon>
        <taxon>Pseudomonadota</taxon>
        <taxon>Gammaproteobacteria</taxon>
        <taxon>Moraxellales</taxon>
        <taxon>Moraxellaceae</taxon>
        <taxon>Acinetobacter</taxon>
    </lineage>
</organism>
<evidence type="ECO:0000313" key="8">
    <source>
        <dbReference type="EMBL" id="ENW87535.1"/>
    </source>
</evidence>
<dbReference type="InterPro" id="IPR005017">
    <property type="entry name" value="OMPP1/FadL/TodX"/>
</dbReference>
<dbReference type="PANTHER" id="PTHR35093:SF8">
    <property type="entry name" value="OUTER MEMBRANE PROTEIN NMB0088-RELATED"/>
    <property type="match status" value="1"/>
</dbReference>
<dbReference type="Pfam" id="PF03349">
    <property type="entry name" value="Toluene_X"/>
    <property type="match status" value="1"/>
</dbReference>
<dbReference type="SUPFAM" id="SSF56935">
    <property type="entry name" value="Porins"/>
    <property type="match status" value="1"/>
</dbReference>
<keyword evidence="4" id="KW-0812">Transmembrane</keyword>
<dbReference type="PATRIC" id="fig|1217709.3.peg.736"/>
<evidence type="ECO:0000256" key="3">
    <source>
        <dbReference type="ARBA" id="ARBA00022452"/>
    </source>
</evidence>
<evidence type="ECO:0008006" key="10">
    <source>
        <dbReference type="Google" id="ProtNLM"/>
    </source>
</evidence>